<gene>
    <name evidence="6" type="ORF">A2886_03155</name>
</gene>
<dbReference type="AlphaFoldDB" id="A0A1F4UT73"/>
<feature type="domain" description="S1 motif" evidence="5">
    <location>
        <begin position="140"/>
        <end position="222"/>
    </location>
</feature>
<proteinExistence type="inferred from homology"/>
<evidence type="ECO:0000259" key="5">
    <source>
        <dbReference type="PROSITE" id="PS50126"/>
    </source>
</evidence>
<dbReference type="Gene3D" id="2.40.50.140">
    <property type="entry name" value="Nucleic acid-binding proteins"/>
    <property type="match status" value="4"/>
</dbReference>
<dbReference type="CDD" id="cd05687">
    <property type="entry name" value="S1_RPS1_repeat_ec1_hs1"/>
    <property type="match status" value="1"/>
</dbReference>
<evidence type="ECO:0000256" key="3">
    <source>
        <dbReference type="ARBA" id="ARBA00023274"/>
    </source>
</evidence>
<dbReference type="InterPro" id="IPR050437">
    <property type="entry name" value="Ribos_protein_bS1-like"/>
</dbReference>
<dbReference type="Pfam" id="PF00575">
    <property type="entry name" value="S1"/>
    <property type="match status" value="4"/>
</dbReference>
<name>A0A1F4UT73_UNCKA</name>
<dbReference type="GO" id="GO:1990904">
    <property type="term" value="C:ribonucleoprotein complex"/>
    <property type="evidence" value="ECO:0007669"/>
    <property type="project" value="UniProtKB-KW"/>
</dbReference>
<dbReference type="Proteomes" id="UP000176608">
    <property type="component" value="Unassembled WGS sequence"/>
</dbReference>
<feature type="domain" description="S1 motif" evidence="5">
    <location>
        <begin position="243"/>
        <end position="311"/>
    </location>
</feature>
<evidence type="ECO:0000313" key="6">
    <source>
        <dbReference type="EMBL" id="OGC47403.1"/>
    </source>
</evidence>
<organism evidence="6 7">
    <name type="scientific">candidate division WWE3 bacterium RIFCSPHIGHO2_01_FULL_42_13</name>
    <dbReference type="NCBI Taxonomy" id="1802617"/>
    <lineage>
        <taxon>Bacteria</taxon>
        <taxon>Katanobacteria</taxon>
    </lineage>
</organism>
<protein>
    <recommendedName>
        <fullName evidence="5">S1 motif domain-containing protein</fullName>
    </recommendedName>
</protein>
<dbReference type="EMBL" id="MEVA01000010">
    <property type="protein sequence ID" value="OGC47403.1"/>
    <property type="molecule type" value="Genomic_DNA"/>
</dbReference>
<evidence type="ECO:0000256" key="4">
    <source>
        <dbReference type="ARBA" id="ARBA00025604"/>
    </source>
</evidence>
<dbReference type="GO" id="GO:0003729">
    <property type="term" value="F:mRNA binding"/>
    <property type="evidence" value="ECO:0007669"/>
    <property type="project" value="TreeGrafter"/>
</dbReference>
<comment type="function">
    <text evidence="4">Binds mRNA; thus facilitating recognition of the initiation point. It is needed to translate mRNA with a short Shine-Dalgarno (SD) purine-rich sequence.</text>
</comment>
<comment type="caution">
    <text evidence="6">The sequence shown here is derived from an EMBL/GenBank/DDBJ whole genome shotgun (WGS) entry which is preliminary data.</text>
</comment>
<dbReference type="PANTHER" id="PTHR10724">
    <property type="entry name" value="30S RIBOSOMAL PROTEIN S1"/>
    <property type="match status" value="1"/>
</dbReference>
<dbReference type="InterPro" id="IPR035104">
    <property type="entry name" value="Ribosomal_protein_S1-like"/>
</dbReference>
<dbReference type="FunFam" id="2.40.50.140:FF:000103">
    <property type="entry name" value="protein RRP5 homolog"/>
    <property type="match status" value="1"/>
</dbReference>
<comment type="similarity">
    <text evidence="1">Belongs to the bacterial ribosomal protein bS1 family.</text>
</comment>
<dbReference type="PANTHER" id="PTHR10724:SF7">
    <property type="entry name" value="SMALL RIBOSOMAL SUBUNIT PROTEIN BS1C"/>
    <property type="match status" value="1"/>
</dbReference>
<keyword evidence="2" id="KW-0689">Ribosomal protein</keyword>
<dbReference type="GO" id="GO:0006412">
    <property type="term" value="P:translation"/>
    <property type="evidence" value="ECO:0007669"/>
    <property type="project" value="TreeGrafter"/>
</dbReference>
<accession>A0A1F4UT73</accession>
<dbReference type="GO" id="GO:0003735">
    <property type="term" value="F:structural constituent of ribosome"/>
    <property type="evidence" value="ECO:0007669"/>
    <property type="project" value="TreeGrafter"/>
</dbReference>
<dbReference type="SUPFAM" id="SSF50249">
    <property type="entry name" value="Nucleic acid-binding proteins"/>
    <property type="match status" value="4"/>
</dbReference>
<dbReference type="InterPro" id="IPR012340">
    <property type="entry name" value="NA-bd_OB-fold"/>
</dbReference>
<dbReference type="InterPro" id="IPR003029">
    <property type="entry name" value="S1_domain"/>
</dbReference>
<evidence type="ECO:0000256" key="2">
    <source>
        <dbReference type="ARBA" id="ARBA00022980"/>
    </source>
</evidence>
<dbReference type="SMART" id="SM00316">
    <property type="entry name" value="S1"/>
    <property type="match status" value="4"/>
</dbReference>
<dbReference type="PRINTS" id="PR00681">
    <property type="entry name" value="RIBOSOMALS1"/>
</dbReference>
<reference evidence="6 7" key="1">
    <citation type="journal article" date="2016" name="Nat. Commun.">
        <title>Thousands of microbial genomes shed light on interconnected biogeochemical processes in an aquifer system.</title>
        <authorList>
            <person name="Anantharaman K."/>
            <person name="Brown C.T."/>
            <person name="Hug L.A."/>
            <person name="Sharon I."/>
            <person name="Castelle C.J."/>
            <person name="Probst A.J."/>
            <person name="Thomas B.C."/>
            <person name="Singh A."/>
            <person name="Wilkins M.J."/>
            <person name="Karaoz U."/>
            <person name="Brodie E.L."/>
            <person name="Williams K.H."/>
            <person name="Hubbard S.S."/>
            <person name="Banfield J.F."/>
        </authorList>
    </citation>
    <scope>NUCLEOTIDE SEQUENCE [LARGE SCALE GENOMIC DNA]</scope>
</reference>
<keyword evidence="3" id="KW-0687">Ribonucleoprotein</keyword>
<dbReference type="PROSITE" id="PS50126">
    <property type="entry name" value="S1"/>
    <property type="match status" value="4"/>
</dbReference>
<feature type="domain" description="S1 motif" evidence="5">
    <location>
        <begin position="56"/>
        <end position="122"/>
    </location>
</feature>
<dbReference type="GO" id="GO:0005840">
    <property type="term" value="C:ribosome"/>
    <property type="evidence" value="ECO:0007669"/>
    <property type="project" value="UniProtKB-KW"/>
</dbReference>
<evidence type="ECO:0000256" key="1">
    <source>
        <dbReference type="ARBA" id="ARBA00006767"/>
    </source>
</evidence>
<sequence length="399" mass="43910">MVDQGKTEWHIATNDGCHKHRTISKMSKARNIFKQDSVMVKLLGDKVVELKSFEPGDVVEGIVVSITPKEILLDVGAKSEGVVMSDELGDSEAAKNLKEGDFVLAYVMQAENDQGHIVLSFKRAQRERGWRDVEMAFKDGSVLQVTVLEYNKGGLLVDCMGLRGFVPLSHLDRVHFTEDMAKFAAGSEAELKESLKILAGKKLTVKVIEIDKEKNRLVLSEKDATSTYSTEVREEKLSQVKIGDELEGVVTGVMPFGLFVDMEGIEGLVHISEIAWEKVSHPGNYYTVGAPIKVKVIGVDDDSKKLALSVKQLMDNPWKTAEEKYPVGTKLKGKVSKIVPFGAFVTLEKGLDGLIHVSEATRPLEEGEEVEVTVTNVEGANQKLALSMREGVEPDKDAK</sequence>
<feature type="domain" description="S1 motif" evidence="5">
    <location>
        <begin position="328"/>
        <end position="389"/>
    </location>
</feature>
<dbReference type="CDD" id="cd04465">
    <property type="entry name" value="S1_RPS1_repeat_ec2_hs2"/>
    <property type="match status" value="1"/>
</dbReference>
<dbReference type="STRING" id="1802617.A2886_03155"/>
<evidence type="ECO:0000313" key="7">
    <source>
        <dbReference type="Proteomes" id="UP000176608"/>
    </source>
</evidence>